<dbReference type="Gene3D" id="3.40.50.720">
    <property type="entry name" value="NAD(P)-binding Rossmann-like Domain"/>
    <property type="match status" value="1"/>
</dbReference>
<evidence type="ECO:0000256" key="6">
    <source>
        <dbReference type="RuleBase" id="RU364082"/>
    </source>
</evidence>
<dbReference type="Proteomes" id="UP000238442">
    <property type="component" value="Chromosome"/>
</dbReference>
<name>A0A2S0HVH2_9FLAO</name>
<organism evidence="8 9">
    <name type="scientific">Pukyongia salina</name>
    <dbReference type="NCBI Taxonomy" id="2094025"/>
    <lineage>
        <taxon>Bacteria</taxon>
        <taxon>Pseudomonadati</taxon>
        <taxon>Bacteroidota</taxon>
        <taxon>Flavobacteriia</taxon>
        <taxon>Flavobacteriales</taxon>
        <taxon>Flavobacteriaceae</taxon>
        <taxon>Pukyongia</taxon>
    </lineage>
</organism>
<dbReference type="GO" id="GO:0005829">
    <property type="term" value="C:cytosol"/>
    <property type="evidence" value="ECO:0007669"/>
    <property type="project" value="TreeGrafter"/>
</dbReference>
<dbReference type="GO" id="GO:0008831">
    <property type="term" value="F:dTDP-4-dehydrorhamnose reductase activity"/>
    <property type="evidence" value="ECO:0007669"/>
    <property type="project" value="UniProtKB-EC"/>
</dbReference>
<dbReference type="PANTHER" id="PTHR10491:SF4">
    <property type="entry name" value="METHIONINE ADENOSYLTRANSFERASE 2 SUBUNIT BETA"/>
    <property type="match status" value="1"/>
</dbReference>
<dbReference type="InterPro" id="IPR005913">
    <property type="entry name" value="dTDP_dehydrorham_reduct"/>
</dbReference>
<keyword evidence="9" id="KW-1185">Reference proteome</keyword>
<evidence type="ECO:0000256" key="2">
    <source>
        <dbReference type="ARBA" id="ARBA00010944"/>
    </source>
</evidence>
<gene>
    <name evidence="8" type="primary">rfbD</name>
    <name evidence="8" type="ORF">C5O00_05320</name>
</gene>
<dbReference type="CDD" id="cd05254">
    <property type="entry name" value="dTDP_HR_like_SDR_e"/>
    <property type="match status" value="1"/>
</dbReference>
<protein>
    <recommendedName>
        <fullName evidence="4 6">dTDP-4-dehydrorhamnose reductase</fullName>
        <ecNumber evidence="3 6">1.1.1.133</ecNumber>
    </recommendedName>
</protein>
<dbReference type="Gene3D" id="3.90.25.10">
    <property type="entry name" value="UDP-galactose 4-epimerase, domain 1"/>
    <property type="match status" value="1"/>
</dbReference>
<dbReference type="OrthoDB" id="9803892at2"/>
<dbReference type="UniPathway" id="UPA00124"/>
<sequence>MKKVLVTGAFGQLAMCIKQAAPNYPDLDFTFVNKTELDVTDPSAVRSYFNENPVDVCINTAAYTNVEKAESEKEQALAVNAMAVKTLAQVCENHKTVLIHVSTDYVFDGTKRSPYTEQDATNPINVYGASKLAGEEELAVHCSQHFIIRTSWLYSEYGHNFFKTILRHATEGNPLTITTEQLGTPTNANDLARAILLVADSESKEYGLYHYSNSGEATWYDFAEAILQESGQIETANLAKTDHYRTFAKRPVYSILNSTKFCKAFKADTINWKESLKTLFVENNNHK</sequence>
<evidence type="ECO:0000256" key="4">
    <source>
        <dbReference type="ARBA" id="ARBA00017099"/>
    </source>
</evidence>
<comment type="function">
    <text evidence="6">Catalyzes the reduction of dTDP-6-deoxy-L-lyxo-4-hexulose to yield dTDP-L-rhamnose.</text>
</comment>
<dbReference type="Pfam" id="PF04321">
    <property type="entry name" value="RmlD_sub_bind"/>
    <property type="match status" value="1"/>
</dbReference>
<comment type="catalytic activity">
    <reaction evidence="5">
        <text>dTDP-beta-L-rhamnose + NADP(+) = dTDP-4-dehydro-beta-L-rhamnose + NADPH + H(+)</text>
        <dbReference type="Rhea" id="RHEA:21796"/>
        <dbReference type="ChEBI" id="CHEBI:15378"/>
        <dbReference type="ChEBI" id="CHEBI:57510"/>
        <dbReference type="ChEBI" id="CHEBI:57783"/>
        <dbReference type="ChEBI" id="CHEBI:58349"/>
        <dbReference type="ChEBI" id="CHEBI:62830"/>
        <dbReference type="EC" id="1.1.1.133"/>
    </reaction>
</comment>
<dbReference type="SUPFAM" id="SSF51735">
    <property type="entry name" value="NAD(P)-binding Rossmann-fold domains"/>
    <property type="match status" value="1"/>
</dbReference>
<dbReference type="KEGG" id="aue:C5O00_05320"/>
<dbReference type="NCBIfam" id="TIGR01214">
    <property type="entry name" value="rmlD"/>
    <property type="match status" value="1"/>
</dbReference>
<keyword evidence="6" id="KW-0560">Oxidoreductase</keyword>
<dbReference type="EC" id="1.1.1.133" evidence="3 6"/>
<comment type="pathway">
    <text evidence="1 6">Carbohydrate biosynthesis; dTDP-L-rhamnose biosynthesis.</text>
</comment>
<reference evidence="8 9" key="1">
    <citation type="submission" date="2018-02" db="EMBL/GenBank/DDBJ databases">
        <title>Genomic analysis of the strain RR4-38 isolated from a seawater recirculating aquaculture system.</title>
        <authorList>
            <person name="Kim Y.-S."/>
            <person name="Jang Y.H."/>
            <person name="Kim K.-H."/>
        </authorList>
    </citation>
    <scope>NUCLEOTIDE SEQUENCE [LARGE SCALE GENOMIC DNA]</scope>
    <source>
        <strain evidence="8 9">RR4-38</strain>
    </source>
</reference>
<accession>A0A2S0HVH2</accession>
<proteinExistence type="inferred from homology"/>
<evidence type="ECO:0000259" key="7">
    <source>
        <dbReference type="Pfam" id="PF04321"/>
    </source>
</evidence>
<dbReference type="GO" id="GO:0019305">
    <property type="term" value="P:dTDP-rhamnose biosynthetic process"/>
    <property type="evidence" value="ECO:0007669"/>
    <property type="project" value="UniProtKB-UniPathway"/>
</dbReference>
<comment type="similarity">
    <text evidence="2 6">Belongs to the dTDP-4-dehydrorhamnose reductase family.</text>
</comment>
<keyword evidence="6" id="KW-0521">NADP</keyword>
<evidence type="ECO:0000256" key="1">
    <source>
        <dbReference type="ARBA" id="ARBA00004781"/>
    </source>
</evidence>
<dbReference type="InterPro" id="IPR029903">
    <property type="entry name" value="RmlD-like-bd"/>
</dbReference>
<dbReference type="RefSeq" id="WP_105215587.1">
    <property type="nucleotide sequence ID" value="NZ_CP027062.1"/>
</dbReference>
<evidence type="ECO:0000313" key="8">
    <source>
        <dbReference type="EMBL" id="AVI50618.1"/>
    </source>
</evidence>
<evidence type="ECO:0000313" key="9">
    <source>
        <dbReference type="Proteomes" id="UP000238442"/>
    </source>
</evidence>
<dbReference type="AlphaFoldDB" id="A0A2S0HVH2"/>
<dbReference type="InterPro" id="IPR036291">
    <property type="entry name" value="NAD(P)-bd_dom_sf"/>
</dbReference>
<evidence type="ECO:0000256" key="5">
    <source>
        <dbReference type="ARBA" id="ARBA00048200"/>
    </source>
</evidence>
<dbReference type="PANTHER" id="PTHR10491">
    <property type="entry name" value="DTDP-4-DEHYDRORHAMNOSE REDUCTASE"/>
    <property type="match status" value="1"/>
</dbReference>
<feature type="domain" description="RmlD-like substrate binding" evidence="7">
    <location>
        <begin position="3"/>
        <end position="280"/>
    </location>
</feature>
<dbReference type="EMBL" id="CP027062">
    <property type="protein sequence ID" value="AVI50618.1"/>
    <property type="molecule type" value="Genomic_DNA"/>
</dbReference>
<evidence type="ECO:0000256" key="3">
    <source>
        <dbReference type="ARBA" id="ARBA00012929"/>
    </source>
</evidence>